<keyword evidence="2" id="KW-1185">Reference proteome</keyword>
<dbReference type="Proteomes" id="UP001148662">
    <property type="component" value="Unassembled WGS sequence"/>
</dbReference>
<evidence type="ECO:0000313" key="2">
    <source>
        <dbReference type="Proteomes" id="UP001148662"/>
    </source>
</evidence>
<comment type="caution">
    <text evidence="1">The sequence shown here is derived from an EMBL/GenBank/DDBJ whole genome shotgun (WGS) entry which is preliminary data.</text>
</comment>
<organism evidence="1 2">
    <name type="scientific">Phlebia brevispora</name>
    <dbReference type="NCBI Taxonomy" id="194682"/>
    <lineage>
        <taxon>Eukaryota</taxon>
        <taxon>Fungi</taxon>
        <taxon>Dikarya</taxon>
        <taxon>Basidiomycota</taxon>
        <taxon>Agaricomycotina</taxon>
        <taxon>Agaricomycetes</taxon>
        <taxon>Polyporales</taxon>
        <taxon>Meruliaceae</taxon>
        <taxon>Phlebia</taxon>
    </lineage>
</organism>
<dbReference type="EMBL" id="JANHOG010001792">
    <property type="protein sequence ID" value="KAJ3531552.1"/>
    <property type="molecule type" value="Genomic_DNA"/>
</dbReference>
<reference evidence="1" key="1">
    <citation type="submission" date="2022-07" db="EMBL/GenBank/DDBJ databases">
        <title>Genome Sequence of Phlebia brevispora.</title>
        <authorList>
            <person name="Buettner E."/>
        </authorList>
    </citation>
    <scope>NUCLEOTIDE SEQUENCE</scope>
    <source>
        <strain evidence="1">MPL23</strain>
    </source>
</reference>
<sequence>MDDRPDPISQFFPDVEPESVDLYAVLSLTSSAKPEEIKKAYRKLALLSHPDKHANSNEDTRAAASLKFQQIGFAYAVLSDEKRRERYDKTGKTEEGFDLGVGEGGWEEYFEDLFERVTKQKLDEMKTEYQGSAEEVEDLKEAYIEADGSIDTIMEHIPHSTFDDEARFIMIISDLIKKGDLPSLKTWEKSVKDEKAKLVRKKQGEKEAEEAEELAKELGVWDEFYGSGKPSSRKGKGKAKKSEEEEDTSALQALILKKRKNMDSFFDGLAAKYGASEPQPKASGAKGKKKRSRAADAEEEEAEEEVNESPKKRTRTRKKGDIPPPPDIDDEEFEKLQQKIVARKGKAPNSKTESVSTDAPARGKRSTRTRKAK</sequence>
<gene>
    <name evidence="1" type="ORF">NM688_g7557</name>
</gene>
<name>A0ACC1S3Z2_9APHY</name>
<protein>
    <submittedName>
        <fullName evidence="1">Uncharacterized protein</fullName>
    </submittedName>
</protein>
<accession>A0ACC1S3Z2</accession>
<proteinExistence type="predicted"/>
<evidence type="ECO:0000313" key="1">
    <source>
        <dbReference type="EMBL" id="KAJ3531552.1"/>
    </source>
</evidence>